<dbReference type="InterPro" id="IPR024079">
    <property type="entry name" value="MetalloPept_cat_dom_sf"/>
</dbReference>
<dbReference type="InterPro" id="IPR019026">
    <property type="entry name" value="Peptidase_M64_IgA"/>
</dbReference>
<dbReference type="Gene3D" id="3.40.390.10">
    <property type="entry name" value="Collagenase (Catalytic Domain)"/>
    <property type="match status" value="1"/>
</dbReference>
<evidence type="ECO:0000256" key="1">
    <source>
        <dbReference type="SAM" id="SignalP"/>
    </source>
</evidence>
<dbReference type="Proteomes" id="UP000198287">
    <property type="component" value="Unassembled WGS sequence"/>
</dbReference>
<dbReference type="Pfam" id="PF09471">
    <property type="entry name" value="Peptidase_M64"/>
    <property type="match status" value="1"/>
</dbReference>
<gene>
    <name evidence="2" type="ORF">Fcan01_09340</name>
</gene>
<organism evidence="2 3">
    <name type="scientific">Folsomia candida</name>
    <name type="common">Springtail</name>
    <dbReference type="NCBI Taxonomy" id="158441"/>
    <lineage>
        <taxon>Eukaryota</taxon>
        <taxon>Metazoa</taxon>
        <taxon>Ecdysozoa</taxon>
        <taxon>Arthropoda</taxon>
        <taxon>Hexapoda</taxon>
        <taxon>Collembola</taxon>
        <taxon>Entomobryomorpha</taxon>
        <taxon>Isotomoidea</taxon>
        <taxon>Isotomidae</taxon>
        <taxon>Proisotominae</taxon>
        <taxon>Folsomia</taxon>
    </lineage>
</organism>
<dbReference type="GO" id="GO:0008237">
    <property type="term" value="F:metallopeptidase activity"/>
    <property type="evidence" value="ECO:0007669"/>
    <property type="project" value="InterPro"/>
</dbReference>
<evidence type="ECO:0000313" key="3">
    <source>
        <dbReference type="Proteomes" id="UP000198287"/>
    </source>
</evidence>
<protein>
    <submittedName>
        <fullName evidence="2">Uncharacterized protein</fullName>
    </submittedName>
</protein>
<dbReference type="AlphaFoldDB" id="A0A226EHQ0"/>
<keyword evidence="3" id="KW-1185">Reference proteome</keyword>
<comment type="caution">
    <text evidence="2">The sequence shown here is derived from an EMBL/GenBank/DDBJ whole genome shotgun (WGS) entry which is preliminary data.</text>
</comment>
<dbReference type="EMBL" id="LNIX01000004">
    <property type="protein sequence ID" value="OXA56627.1"/>
    <property type="molecule type" value="Genomic_DNA"/>
</dbReference>
<feature type="chain" id="PRO_5013189166" evidence="1">
    <location>
        <begin position="20"/>
        <end position="582"/>
    </location>
</feature>
<proteinExistence type="predicted"/>
<dbReference type="OrthoDB" id="2961863at2759"/>
<evidence type="ECO:0000313" key="2">
    <source>
        <dbReference type="EMBL" id="OXA56627.1"/>
    </source>
</evidence>
<name>A0A226EHQ0_FOLCA</name>
<feature type="signal peptide" evidence="1">
    <location>
        <begin position="1"/>
        <end position="19"/>
    </location>
</feature>
<accession>A0A226EHQ0</accession>
<reference evidence="2 3" key="1">
    <citation type="submission" date="2015-12" db="EMBL/GenBank/DDBJ databases">
        <title>The genome of Folsomia candida.</title>
        <authorList>
            <person name="Faddeeva A."/>
            <person name="Derks M.F."/>
            <person name="Anvar Y."/>
            <person name="Smit S."/>
            <person name="Van Straalen N."/>
            <person name="Roelofs D."/>
        </authorList>
    </citation>
    <scope>NUCLEOTIDE SEQUENCE [LARGE SCALE GENOMIC DNA]</scope>
    <source>
        <strain evidence="2 3">VU population</strain>
        <tissue evidence="2">Whole body</tissue>
    </source>
</reference>
<keyword evidence="1" id="KW-0732">Signal</keyword>
<sequence>MRLVLTIGFLLACAIVTSGEVHFMKLHQDGVTGSCTILDQETLRKFKGLQSEDENALLVKVRPAVIPPPADGPIQQHPDDIDSSKIVEIYAKSLSILEIHVEKLCKSTKTLAPIVFSPKQSPEVVKIVDGGDQTNRIDVVFMGDGYQAEERQEFFDDIDRLVTDMFEGATFRSYLPLFNIWAVFVASVESGIGYDGAINTPFRLYRQAGQLRAIYPGNPQYARQVCQLTGASGCEYPSLIGNDDFYGGLGGEFVISTRSNRTGTVVLRHEMGHNFADVGEEYDGGSVYSGVNAARAVNSLGWTPWLTSTAREERVAYRLLEYLWVDLAQTNVSLTFNSDGAYSRWFMTISVTAAGEADSLEFAIDGEPLPWTSLGSDDREFYEWFNPRGFTPGSHILTIRSKTVPTHPSIQRMVASVDLHEFGSEAEFVIDNEHVSAYPTFDYRGAKTFRPTNAGCLMRNMTHNKFCSVCQEGIWSQFLQRISLIDAVIVAPGASAPLPVEVQTLRLGQLRAPGNEVVGERLEIRWALNGTEQSQYNDLFSISADEGSWAVTVKLISPEVRADPQNLLTETEYFAIPFKTST</sequence>